<proteinExistence type="inferred from homology"/>
<feature type="compositionally biased region" description="Polar residues" evidence="11">
    <location>
        <begin position="29"/>
        <end position="42"/>
    </location>
</feature>
<comment type="caution">
    <text evidence="12">The sequence shown here is derived from an EMBL/GenBank/DDBJ whole genome shotgun (WGS) entry which is preliminary data.</text>
</comment>
<dbReference type="GO" id="GO:0017005">
    <property type="term" value="F:3'-tyrosyl-DNA phosphodiesterase activity"/>
    <property type="evidence" value="ECO:0007669"/>
    <property type="project" value="TreeGrafter"/>
</dbReference>
<sequence length="593" mass="65151">MEALHVDDNDEDDAHFQADLARAIAASKANESPATSIATLSSDSEKGIDLGSTPPPAVTTHSSSTFLAERAQLERARLARLKRLRGDSDLDGTGKPPKRRTPSRSTSSSPGSYGDPNGKGKEKVDQEAEIFWDGELRQTANMHAEPGRNGEDGTPVFRLSEIIGDKSQIELAIISTYALQLSWIYKFFAPSTPVILVTQPAPSENGNTTIKEALPNWIRVTPFLRGGRGVMHMKFFLLFYRTGRLRVVVSTANLMDHDWRDIENTVWVQDVPRRPLPISHEPRADDFPSTLERVLYAVNVAPAITSLVSTGHPDIPLSALRAGALRTRWDFSRVRPTLVPSIAGKHEGWPAVLKSGHMALMHAVSRLNPQQRAVSLECQGSSIGAYSAAWLTEFLLSARGASPEASLNAPKSRRAATPMPVSDALKILFPTRDWVRSSVLGEAGGGTIFCRKSTWEAAKFPRNLFCESRSRRGRVLMHSKMIIATFVGTASPTGKDPDSDADSDVVEVRKDQCDTAGYAYVGSHNFTPSAWGTLSGSAFTPVLNVTNYELGIVFPLKDEVDANRVVCYERPPRQYGSRDRPWMQEESEVLNME</sequence>
<evidence type="ECO:0000256" key="11">
    <source>
        <dbReference type="SAM" id="MobiDB-lite"/>
    </source>
</evidence>
<feature type="compositionally biased region" description="Low complexity" evidence="11">
    <location>
        <begin position="103"/>
        <end position="112"/>
    </location>
</feature>
<dbReference type="SUPFAM" id="SSF56024">
    <property type="entry name" value="Phospholipase D/nuclease"/>
    <property type="match status" value="2"/>
</dbReference>
<dbReference type="InterPro" id="IPR010347">
    <property type="entry name" value="Tdp1"/>
</dbReference>
<dbReference type="Gene3D" id="3.30.870.10">
    <property type="entry name" value="Endonuclease Chain A"/>
    <property type="match status" value="2"/>
</dbReference>
<keyword evidence="6" id="KW-0269">Exonuclease</keyword>
<keyword evidence="3" id="KW-0540">Nuclease</keyword>
<dbReference type="GO" id="GO:0005634">
    <property type="term" value="C:nucleus"/>
    <property type="evidence" value="ECO:0007669"/>
    <property type="project" value="UniProtKB-SubCell"/>
</dbReference>
<evidence type="ECO:0000256" key="7">
    <source>
        <dbReference type="ARBA" id="ARBA00023204"/>
    </source>
</evidence>
<comment type="similarity">
    <text evidence="2">Belongs to the tyrosyl-DNA phosphodiesterase family.</text>
</comment>
<keyword evidence="8" id="KW-0539">Nucleus</keyword>
<evidence type="ECO:0000256" key="6">
    <source>
        <dbReference type="ARBA" id="ARBA00022839"/>
    </source>
</evidence>
<evidence type="ECO:0000256" key="10">
    <source>
        <dbReference type="PIRSR" id="PIRSR610347-2"/>
    </source>
</evidence>
<accession>A0AAD4LU71</accession>
<evidence type="ECO:0000256" key="2">
    <source>
        <dbReference type="ARBA" id="ARBA00010205"/>
    </source>
</evidence>
<feature type="binding site" evidence="10">
    <location>
        <position position="234"/>
    </location>
    <ligand>
        <name>substrate</name>
    </ligand>
</feature>
<dbReference type="AlphaFoldDB" id="A0AAD4LU71"/>
<evidence type="ECO:0000256" key="4">
    <source>
        <dbReference type="ARBA" id="ARBA00022763"/>
    </source>
</evidence>
<dbReference type="CDD" id="cd09122">
    <property type="entry name" value="PLDc_Tdp1_1"/>
    <property type="match status" value="1"/>
</dbReference>
<evidence type="ECO:0000256" key="9">
    <source>
        <dbReference type="PIRSR" id="PIRSR610347-1"/>
    </source>
</evidence>
<reference evidence="12" key="1">
    <citation type="journal article" date="2022" name="New Phytol.">
        <title>Evolutionary transition to the ectomycorrhizal habit in the genomes of a hyperdiverse lineage of mushroom-forming fungi.</title>
        <authorList>
            <person name="Looney B."/>
            <person name="Miyauchi S."/>
            <person name="Morin E."/>
            <person name="Drula E."/>
            <person name="Courty P.E."/>
            <person name="Kohler A."/>
            <person name="Kuo A."/>
            <person name="LaButti K."/>
            <person name="Pangilinan J."/>
            <person name="Lipzen A."/>
            <person name="Riley R."/>
            <person name="Andreopoulos W."/>
            <person name="He G."/>
            <person name="Johnson J."/>
            <person name="Nolan M."/>
            <person name="Tritt A."/>
            <person name="Barry K.W."/>
            <person name="Grigoriev I.V."/>
            <person name="Nagy L.G."/>
            <person name="Hibbett D."/>
            <person name="Henrissat B."/>
            <person name="Matheny P.B."/>
            <person name="Labbe J."/>
            <person name="Martin F.M."/>
        </authorList>
    </citation>
    <scope>NUCLEOTIDE SEQUENCE</scope>
    <source>
        <strain evidence="12">BPL690</strain>
    </source>
</reference>
<keyword evidence="7" id="KW-0234">DNA repair</keyword>
<name>A0AAD4LU71_9AGAM</name>
<evidence type="ECO:0000256" key="1">
    <source>
        <dbReference type="ARBA" id="ARBA00004123"/>
    </source>
</evidence>
<evidence type="ECO:0000256" key="3">
    <source>
        <dbReference type="ARBA" id="ARBA00022722"/>
    </source>
</evidence>
<dbReference type="PANTHER" id="PTHR12415:SF0">
    <property type="entry name" value="TYROSYL-DNA PHOSPHODIESTERASE 1"/>
    <property type="match status" value="1"/>
</dbReference>
<evidence type="ECO:0000256" key="5">
    <source>
        <dbReference type="ARBA" id="ARBA00022801"/>
    </source>
</evidence>
<comment type="subcellular location">
    <subcellularLocation>
        <location evidence="1">Nucleus</location>
    </subcellularLocation>
</comment>
<keyword evidence="4" id="KW-0227">DNA damage</keyword>
<dbReference type="GO" id="GO:0003690">
    <property type="term" value="F:double-stranded DNA binding"/>
    <property type="evidence" value="ECO:0007669"/>
    <property type="project" value="TreeGrafter"/>
</dbReference>
<gene>
    <name evidence="12" type="ORF">B0F90DRAFT_626357</name>
</gene>
<dbReference type="GO" id="GO:0003697">
    <property type="term" value="F:single-stranded DNA binding"/>
    <property type="evidence" value="ECO:0007669"/>
    <property type="project" value="TreeGrafter"/>
</dbReference>
<evidence type="ECO:0000313" key="13">
    <source>
        <dbReference type="Proteomes" id="UP001203297"/>
    </source>
</evidence>
<dbReference type="Proteomes" id="UP001203297">
    <property type="component" value="Unassembled WGS sequence"/>
</dbReference>
<evidence type="ECO:0000256" key="8">
    <source>
        <dbReference type="ARBA" id="ARBA00023242"/>
    </source>
</evidence>
<dbReference type="GO" id="GO:0006281">
    <property type="term" value="P:DNA repair"/>
    <property type="evidence" value="ECO:0007669"/>
    <property type="project" value="UniProtKB-KW"/>
</dbReference>
<feature type="region of interest" description="Disordered" evidence="11">
    <location>
        <begin position="81"/>
        <end position="124"/>
    </location>
</feature>
<organism evidence="12 13">
    <name type="scientific">Multifurca ochricompacta</name>
    <dbReference type="NCBI Taxonomy" id="376703"/>
    <lineage>
        <taxon>Eukaryota</taxon>
        <taxon>Fungi</taxon>
        <taxon>Dikarya</taxon>
        <taxon>Basidiomycota</taxon>
        <taxon>Agaricomycotina</taxon>
        <taxon>Agaricomycetes</taxon>
        <taxon>Russulales</taxon>
        <taxon>Russulaceae</taxon>
        <taxon>Multifurca</taxon>
    </lineage>
</organism>
<protein>
    <submittedName>
        <fullName evidence="12">Tyrosyl-DNA phosphodiesterase-domain-containing protein</fullName>
    </submittedName>
</protein>
<dbReference type="CDD" id="cd09123">
    <property type="entry name" value="PLDc_Tdp1_2"/>
    <property type="match status" value="1"/>
</dbReference>
<dbReference type="EMBL" id="WTXG01000232">
    <property type="protein sequence ID" value="KAI0290274.1"/>
    <property type="molecule type" value="Genomic_DNA"/>
</dbReference>
<dbReference type="Pfam" id="PF06087">
    <property type="entry name" value="Tyr-DNA_phospho"/>
    <property type="match status" value="1"/>
</dbReference>
<dbReference type="GO" id="GO:0004527">
    <property type="term" value="F:exonuclease activity"/>
    <property type="evidence" value="ECO:0007669"/>
    <property type="project" value="UniProtKB-KW"/>
</dbReference>
<keyword evidence="5" id="KW-0378">Hydrolase</keyword>
<feature type="active site" description="Nucleophile" evidence="9">
    <location>
        <position position="232"/>
    </location>
</feature>
<feature type="binding site" evidence="10">
    <location>
        <position position="480"/>
    </location>
    <ligand>
        <name>substrate</name>
    </ligand>
</feature>
<evidence type="ECO:0000313" key="12">
    <source>
        <dbReference type="EMBL" id="KAI0290274.1"/>
    </source>
</evidence>
<dbReference type="PANTHER" id="PTHR12415">
    <property type="entry name" value="TYROSYL-DNA PHOSPHODIESTERASE 1"/>
    <property type="match status" value="1"/>
</dbReference>
<feature type="active site" description="Proton donor/acceptor" evidence="9">
    <location>
        <position position="478"/>
    </location>
</feature>
<keyword evidence="13" id="KW-1185">Reference proteome</keyword>
<feature type="region of interest" description="Disordered" evidence="11">
    <location>
        <begin position="26"/>
        <end position="65"/>
    </location>
</feature>